<evidence type="ECO:0000256" key="5">
    <source>
        <dbReference type="ARBA" id="ARBA00023136"/>
    </source>
</evidence>
<evidence type="ECO:0000256" key="3">
    <source>
        <dbReference type="ARBA" id="ARBA00022692"/>
    </source>
</evidence>
<dbReference type="Pfam" id="PF02653">
    <property type="entry name" value="BPD_transp_2"/>
    <property type="match status" value="1"/>
</dbReference>
<reference evidence="7" key="1">
    <citation type="submission" date="2019-09" db="EMBL/GenBank/DDBJ databases">
        <title>Characterisation of the sponge microbiome using genome-centric metagenomics.</title>
        <authorList>
            <person name="Engelberts J.P."/>
            <person name="Robbins S.J."/>
            <person name="De Goeij J.M."/>
            <person name="Aranda M."/>
            <person name="Bell S.C."/>
            <person name="Webster N.S."/>
        </authorList>
    </citation>
    <scope>NUCLEOTIDE SEQUENCE</scope>
    <source>
        <strain evidence="7">SB0661_bin_32</strain>
    </source>
</reference>
<keyword evidence="5 6" id="KW-0472">Membrane</keyword>
<feature type="transmembrane region" description="Helical" evidence="6">
    <location>
        <begin position="208"/>
        <end position="230"/>
    </location>
</feature>
<evidence type="ECO:0000256" key="4">
    <source>
        <dbReference type="ARBA" id="ARBA00022989"/>
    </source>
</evidence>
<accession>A0A6B1D2G0</accession>
<feature type="transmembrane region" description="Helical" evidence="6">
    <location>
        <begin position="106"/>
        <end position="134"/>
    </location>
</feature>
<dbReference type="CDD" id="cd06579">
    <property type="entry name" value="TM_PBP1_transp_AraH_like"/>
    <property type="match status" value="1"/>
</dbReference>
<comment type="caution">
    <text evidence="7">The sequence shown here is derived from an EMBL/GenBank/DDBJ whole genome shotgun (WGS) entry which is preliminary data.</text>
</comment>
<protein>
    <submittedName>
        <fullName evidence="7">ABC transporter permease</fullName>
    </submittedName>
</protein>
<evidence type="ECO:0000256" key="2">
    <source>
        <dbReference type="ARBA" id="ARBA00022475"/>
    </source>
</evidence>
<gene>
    <name evidence="7" type="ORF">F4X14_01835</name>
</gene>
<dbReference type="PANTHER" id="PTHR32196">
    <property type="entry name" value="ABC TRANSPORTER PERMEASE PROTEIN YPHD-RELATED-RELATED"/>
    <property type="match status" value="1"/>
</dbReference>
<dbReference type="GO" id="GO:0005886">
    <property type="term" value="C:plasma membrane"/>
    <property type="evidence" value="ECO:0007669"/>
    <property type="project" value="UniProtKB-SubCell"/>
</dbReference>
<dbReference type="EMBL" id="VXMH01000014">
    <property type="protein sequence ID" value="MYC93685.1"/>
    <property type="molecule type" value="Genomic_DNA"/>
</dbReference>
<feature type="transmembrane region" description="Helical" evidence="6">
    <location>
        <begin position="174"/>
        <end position="193"/>
    </location>
</feature>
<dbReference type="InterPro" id="IPR001851">
    <property type="entry name" value="ABC_transp_permease"/>
</dbReference>
<feature type="transmembrane region" description="Helical" evidence="6">
    <location>
        <begin position="66"/>
        <end position="85"/>
    </location>
</feature>
<keyword evidence="3 6" id="KW-0812">Transmembrane</keyword>
<keyword evidence="2" id="KW-1003">Cell membrane</keyword>
<sequence>MAGISRRDLGVISVLGPARNTVHASGKRSRSTMSFSSSTLASLPGRLRGNSQLNALGSFLLREPQVVLTVALVVLMGILNPRFLTARNLINVLRQSSINGIVTVGVCWMMISGSFDLSVGAIVSLISVTMVAMLEGGAGIATTCIFGLAIGLATGVFNGFLVGRLKANPMLTTLGTMTIFQGIALLSAGGYYYRVPRNSPFLLIADGFIGPFAVPTIIFLALALVMHLVLSETTLGARVYAIGGDEEAAKLAGVRVPLYRTLMYIATGVCSAVAAMVVSARAGSGHYFIGLNYEFHAITASVLGGNYIFGGRGSVARGVWGAILVALLNNSLTILGFEPATQLVVQGVVTASLVAIQVMGREKKTEPELQSQEPNGA</sequence>
<feature type="transmembrane region" description="Helical" evidence="6">
    <location>
        <begin position="286"/>
        <end position="309"/>
    </location>
</feature>
<dbReference type="GO" id="GO:0022857">
    <property type="term" value="F:transmembrane transporter activity"/>
    <property type="evidence" value="ECO:0007669"/>
    <property type="project" value="InterPro"/>
</dbReference>
<keyword evidence="4 6" id="KW-1133">Transmembrane helix</keyword>
<comment type="subcellular location">
    <subcellularLocation>
        <location evidence="1">Cell membrane</location>
        <topology evidence="1">Multi-pass membrane protein</topology>
    </subcellularLocation>
</comment>
<evidence type="ECO:0000256" key="6">
    <source>
        <dbReference type="SAM" id="Phobius"/>
    </source>
</evidence>
<proteinExistence type="predicted"/>
<organism evidence="7">
    <name type="scientific">Caldilineaceae bacterium SB0661_bin_32</name>
    <dbReference type="NCBI Taxonomy" id="2605255"/>
    <lineage>
        <taxon>Bacteria</taxon>
        <taxon>Bacillati</taxon>
        <taxon>Chloroflexota</taxon>
        <taxon>Caldilineae</taxon>
        <taxon>Caldilineales</taxon>
        <taxon>Caldilineaceae</taxon>
    </lineage>
</organism>
<feature type="transmembrane region" description="Helical" evidence="6">
    <location>
        <begin position="140"/>
        <end position="162"/>
    </location>
</feature>
<feature type="transmembrane region" description="Helical" evidence="6">
    <location>
        <begin position="318"/>
        <end position="337"/>
    </location>
</feature>
<feature type="transmembrane region" description="Helical" evidence="6">
    <location>
        <begin position="261"/>
        <end position="280"/>
    </location>
</feature>
<evidence type="ECO:0000256" key="1">
    <source>
        <dbReference type="ARBA" id="ARBA00004651"/>
    </source>
</evidence>
<name>A0A6B1D2G0_9CHLR</name>
<evidence type="ECO:0000313" key="7">
    <source>
        <dbReference type="EMBL" id="MYC93685.1"/>
    </source>
</evidence>
<dbReference type="AlphaFoldDB" id="A0A6B1D2G0"/>